<name>A0ABU2G4V0_9EURY</name>
<accession>A0ABU2G4V0</accession>
<reference evidence="3 4" key="1">
    <citation type="submission" date="2022-06" db="EMBL/GenBank/DDBJ databases">
        <title>Halogeometricum sp. a new haloarchaeum isolate from saline soil.</title>
        <authorList>
            <person name="Strakova D."/>
            <person name="Galisteo C."/>
            <person name="Sanchez-Porro C."/>
            <person name="Ventosa A."/>
        </authorList>
    </citation>
    <scope>NUCLEOTIDE SEQUENCE [LARGE SCALE GENOMIC DNA]</scope>
    <source>
        <strain evidence="4">S3BR25-2</strain>
    </source>
</reference>
<dbReference type="RefSeq" id="WP_310929201.1">
    <property type="nucleotide sequence ID" value="NZ_JAMQOQ010000003.1"/>
</dbReference>
<keyword evidence="1" id="KW-0472">Membrane</keyword>
<feature type="transmembrane region" description="Helical" evidence="1">
    <location>
        <begin position="20"/>
        <end position="41"/>
    </location>
</feature>
<evidence type="ECO:0000313" key="4">
    <source>
        <dbReference type="Proteomes" id="UP001254813"/>
    </source>
</evidence>
<gene>
    <name evidence="3" type="ORF">NDI79_14195</name>
</gene>
<feature type="transmembrane region" description="Helical" evidence="1">
    <location>
        <begin position="48"/>
        <end position="68"/>
    </location>
</feature>
<keyword evidence="4" id="KW-1185">Reference proteome</keyword>
<evidence type="ECO:0000256" key="1">
    <source>
        <dbReference type="SAM" id="Phobius"/>
    </source>
</evidence>
<organism evidence="3 4">
    <name type="scientific">Halogeometricum luteum</name>
    <dbReference type="NCBI Taxonomy" id="2950537"/>
    <lineage>
        <taxon>Archaea</taxon>
        <taxon>Methanobacteriati</taxon>
        <taxon>Methanobacteriota</taxon>
        <taxon>Stenosarchaea group</taxon>
        <taxon>Halobacteria</taxon>
        <taxon>Halobacteriales</taxon>
        <taxon>Haloferacaceae</taxon>
        <taxon>Halogeometricum</taxon>
    </lineage>
</organism>
<feature type="transmembrane region" description="Helical" evidence="1">
    <location>
        <begin position="126"/>
        <end position="146"/>
    </location>
</feature>
<dbReference type="Pfam" id="PF07760">
    <property type="entry name" value="DUF1616"/>
    <property type="match status" value="1"/>
</dbReference>
<feature type="domain" description="DUF1616" evidence="2">
    <location>
        <begin position="26"/>
        <end position="337"/>
    </location>
</feature>
<sequence length="341" mass="37487">MTSTEDWRVLLPRPLRVLPADLVAILTLTLLTLIAVSLPVLRETPLRVVVGLPFLLFVPGYAIISALFPERAKTDANLMVKDDSGATDTVSGIDGIERVALSFGTSIAVVPLVGFALNFTPFGIRLAPIMVSLTAIVVFACVIAASRRWDLPEDERFRVPYQTWYANTKAELFSPETRTDAALNVVLIASLLLAVGAVGYAVAVPSQGEQFSELYLLTENESGGYVADDYPTNFTAGEPQSLIVGIGNQENEPVQYSVVTEIQRVEVSNNSTTVLEREQLQTFSPRLQHNETWQQQHQVAPTMTGENLRLIYYLYKGDAPATPSEESAYREVHLWVNVSSN</sequence>
<dbReference type="InterPro" id="IPR011674">
    <property type="entry name" value="DUF1616"/>
</dbReference>
<comment type="caution">
    <text evidence="3">The sequence shown here is derived from an EMBL/GenBank/DDBJ whole genome shotgun (WGS) entry which is preliminary data.</text>
</comment>
<proteinExistence type="predicted"/>
<feature type="transmembrane region" description="Helical" evidence="1">
    <location>
        <begin position="181"/>
        <end position="203"/>
    </location>
</feature>
<evidence type="ECO:0000313" key="3">
    <source>
        <dbReference type="EMBL" id="MDS0295324.1"/>
    </source>
</evidence>
<keyword evidence="1" id="KW-1133">Transmembrane helix</keyword>
<evidence type="ECO:0000259" key="2">
    <source>
        <dbReference type="Pfam" id="PF07760"/>
    </source>
</evidence>
<protein>
    <submittedName>
        <fullName evidence="3">DUF1616 domain-containing protein</fullName>
    </submittedName>
</protein>
<keyword evidence="1" id="KW-0812">Transmembrane</keyword>
<dbReference type="InterPro" id="IPR014495">
    <property type="entry name" value="UCP018671"/>
</dbReference>
<dbReference type="PIRSF" id="PIRSF018671">
    <property type="entry name" value="UCP018671"/>
    <property type="match status" value="1"/>
</dbReference>
<dbReference type="Proteomes" id="UP001254813">
    <property type="component" value="Unassembled WGS sequence"/>
</dbReference>
<dbReference type="EMBL" id="JAMQOQ010000003">
    <property type="protein sequence ID" value="MDS0295324.1"/>
    <property type="molecule type" value="Genomic_DNA"/>
</dbReference>